<feature type="active site" description="Proton donor" evidence="11">
    <location>
        <position position="117"/>
    </location>
</feature>
<accession>A0AAD7V895</accession>
<comment type="caution">
    <text evidence="16">The sequence shown here is derived from an EMBL/GenBank/DDBJ whole genome shotgun (WGS) entry which is preliminary data.</text>
</comment>
<feature type="disulfide bond" evidence="13">
    <location>
        <begin position="308"/>
        <end position="337"/>
    </location>
</feature>
<name>A0AAD7V895_9FUNG</name>
<keyword evidence="7" id="KW-0325">Glycoprotein</keyword>
<dbReference type="InterPro" id="IPR036026">
    <property type="entry name" value="Seven-hairpin_glycosidases"/>
</dbReference>
<comment type="catalytic activity">
    <reaction evidence="10">
        <text>N(4)-(alpha-D-Man-(1-&gt;2)-alpha-D-Man-(1-&gt;2)-alpha-D-Man-(1-&gt;3)-[alpha-D-Man-(1-&gt;2)-alpha-D-Man-(1-&gt;3)-[alpha-D-Man-(1-&gt;2)-alpha-D-Man-(1-&gt;6)]-alpha-D-Man-(1-&gt;6)]-beta-D-Man-(1-&gt;4)-beta-D-GlcNAc-(1-&gt;4)-beta-D-GlcNAc)-L-asparaginyl-[protein] (N-glucan mannose isomer 9A1,2,3B1,2,3) + 4 H2O = N(4)-(alpha-D-Man-(1-&gt;3)-[alpha-D-Man-(1-&gt;3)-[alpha-D-Man-(1-&gt;6)]-alpha-D-Man-(1-&gt;6)]-beta-D-Man-(1-&gt;4)-beta-D-GlcNAc-(1-&gt;4)-beta-D-GlcNAc)-L-asparaginyl-[protein] (N-glucan mannose isomer 5A1,2) + 4 beta-D-mannose</text>
        <dbReference type="Rhea" id="RHEA:56008"/>
        <dbReference type="Rhea" id="RHEA-COMP:14356"/>
        <dbReference type="Rhea" id="RHEA-COMP:14367"/>
        <dbReference type="ChEBI" id="CHEBI:15377"/>
        <dbReference type="ChEBI" id="CHEBI:28563"/>
        <dbReference type="ChEBI" id="CHEBI:59087"/>
        <dbReference type="ChEBI" id="CHEBI:139493"/>
        <dbReference type="EC" id="3.2.1.113"/>
    </reaction>
</comment>
<dbReference type="PANTHER" id="PTHR11742:SF101">
    <property type="entry name" value="MANNOSYL-OLIGOSACCHARIDE ALPHA-1,2-MANNOSIDASE 1B"/>
    <property type="match status" value="1"/>
</dbReference>
<evidence type="ECO:0000256" key="13">
    <source>
        <dbReference type="PIRSR" id="PIRSR601382-3"/>
    </source>
</evidence>
<dbReference type="GO" id="GO:0004571">
    <property type="term" value="F:mannosyl-oligosaccharide 1,2-alpha-mannosidase activity"/>
    <property type="evidence" value="ECO:0007669"/>
    <property type="project" value="UniProtKB-EC"/>
</dbReference>
<feature type="active site" evidence="11">
    <location>
        <position position="247"/>
    </location>
</feature>
<dbReference type="GeneID" id="83211392"/>
<feature type="chain" id="PRO_5041993148" description="alpha-1,2-Mannosidase" evidence="15">
    <location>
        <begin position="22"/>
        <end position="494"/>
    </location>
</feature>
<evidence type="ECO:0000256" key="10">
    <source>
        <dbReference type="ARBA" id="ARBA00048605"/>
    </source>
</evidence>
<keyword evidence="12" id="KW-0106">Calcium</keyword>
<sequence length="494" mass="55784">MHIPIWATTVFLFSISGFAAAAPADTKSNNSPDPRTEVIKNAFRHAWNGYHQYAFGHDELKPVTNGTNDSRNGWGASIFDALDTMIIMGLEDEYQQALEHVKNVDWNSTSDPSKTFETNIRYLGGLLSAYDLRPDQALLDKAIELADKVIMPAYNTPHGIPAAYVNVATGEPTDDHDLILAEFGSLQLELVRLSQLTGNERYASVANEVIYAIDNVTTPFPGLYPITWSLDDFTPSSSYITISGGGDSYYEYLLKTDMLMRDEHQLNMWKKSVDSMQTYLRSEATSDMVFLGELNEDYKLLQTGELVCFIPGNLLLGARYLNDTNIAKFANELMDGCYDAWALTPTGIAPETWGWIDKSQNMTSFPTAMQMAMQTTGYIAQDLSYDLRPETLESIFYFYRLTGDTKYQDMAWKIFESIEKYCKTSAGYTRIGDVSSVDQVNPLDFEESYFFAETLKYLYLIFSDPSVISLDEYVLNTEAHPFKLTNKIKIQAEF</sequence>
<evidence type="ECO:0000256" key="14">
    <source>
        <dbReference type="RuleBase" id="RU361193"/>
    </source>
</evidence>
<gene>
    <name evidence="16" type="ORF">O0I10_003979</name>
</gene>
<dbReference type="GO" id="GO:0005975">
    <property type="term" value="P:carbohydrate metabolic process"/>
    <property type="evidence" value="ECO:0007669"/>
    <property type="project" value="InterPro"/>
</dbReference>
<protein>
    <recommendedName>
        <fullName evidence="14">alpha-1,2-Mannosidase</fullName>
        <ecNumber evidence="14">3.2.1.-</ecNumber>
    </recommendedName>
</protein>
<evidence type="ECO:0000256" key="1">
    <source>
        <dbReference type="ARBA" id="ARBA00001913"/>
    </source>
</evidence>
<evidence type="ECO:0000256" key="7">
    <source>
        <dbReference type="ARBA" id="ARBA00023180"/>
    </source>
</evidence>
<dbReference type="SUPFAM" id="SSF48225">
    <property type="entry name" value="Seven-hairpin glycosidases"/>
    <property type="match status" value="1"/>
</dbReference>
<evidence type="ECO:0000256" key="11">
    <source>
        <dbReference type="PIRSR" id="PIRSR601382-1"/>
    </source>
</evidence>
<dbReference type="GO" id="GO:0036503">
    <property type="term" value="P:ERAD pathway"/>
    <property type="evidence" value="ECO:0007669"/>
    <property type="project" value="UniProtKB-ARBA"/>
</dbReference>
<dbReference type="InterPro" id="IPR012341">
    <property type="entry name" value="6hp_glycosidase-like_sf"/>
</dbReference>
<comment type="pathway">
    <text evidence="2">Protein modification; protein glycosylation.</text>
</comment>
<dbReference type="GO" id="GO:0016020">
    <property type="term" value="C:membrane"/>
    <property type="evidence" value="ECO:0007669"/>
    <property type="project" value="InterPro"/>
</dbReference>
<keyword evidence="6 13" id="KW-1015">Disulfide bond</keyword>
<dbReference type="Proteomes" id="UP001234581">
    <property type="component" value="Unassembled WGS sequence"/>
</dbReference>
<feature type="signal peptide" evidence="15">
    <location>
        <begin position="1"/>
        <end position="21"/>
    </location>
</feature>
<keyword evidence="5 14" id="KW-0378">Hydrolase</keyword>
<dbReference type="PRINTS" id="PR00747">
    <property type="entry name" value="GLYHDRLASE47"/>
</dbReference>
<dbReference type="EMBL" id="JARTCD010000014">
    <property type="protein sequence ID" value="KAJ8660120.1"/>
    <property type="molecule type" value="Genomic_DNA"/>
</dbReference>
<evidence type="ECO:0000256" key="8">
    <source>
        <dbReference type="ARBA" id="ARBA00023295"/>
    </source>
</evidence>
<keyword evidence="8 14" id="KW-0326">Glycosidase</keyword>
<evidence type="ECO:0000256" key="12">
    <source>
        <dbReference type="PIRSR" id="PIRSR601382-2"/>
    </source>
</evidence>
<dbReference type="EC" id="3.2.1.-" evidence="14"/>
<dbReference type="AlphaFoldDB" id="A0AAD7V895"/>
<evidence type="ECO:0000313" key="16">
    <source>
        <dbReference type="EMBL" id="KAJ8660120.1"/>
    </source>
</evidence>
<dbReference type="Gene3D" id="1.50.10.10">
    <property type="match status" value="1"/>
</dbReference>
<keyword evidence="4 15" id="KW-0732">Signal</keyword>
<evidence type="ECO:0000256" key="4">
    <source>
        <dbReference type="ARBA" id="ARBA00022729"/>
    </source>
</evidence>
<keyword evidence="17" id="KW-1185">Reference proteome</keyword>
<evidence type="ECO:0000256" key="3">
    <source>
        <dbReference type="ARBA" id="ARBA00007658"/>
    </source>
</evidence>
<dbReference type="Pfam" id="PF01532">
    <property type="entry name" value="Glyco_hydro_47"/>
    <property type="match status" value="1"/>
</dbReference>
<dbReference type="PANTHER" id="PTHR11742">
    <property type="entry name" value="MANNOSYL-OLIGOSACCHARIDE ALPHA-1,2-MANNOSIDASE-RELATED"/>
    <property type="match status" value="1"/>
</dbReference>
<dbReference type="GO" id="GO:0005783">
    <property type="term" value="C:endoplasmic reticulum"/>
    <property type="evidence" value="ECO:0007669"/>
    <property type="project" value="TreeGrafter"/>
</dbReference>
<evidence type="ECO:0000256" key="15">
    <source>
        <dbReference type="SAM" id="SignalP"/>
    </source>
</evidence>
<feature type="binding site" evidence="12">
    <location>
        <position position="477"/>
    </location>
    <ligand>
        <name>Ca(2+)</name>
        <dbReference type="ChEBI" id="CHEBI:29108"/>
    </ligand>
</feature>
<reference evidence="16 17" key="1">
    <citation type="submission" date="2023-03" db="EMBL/GenBank/DDBJ databases">
        <title>Genome sequence of Lichtheimia ornata CBS 291.66.</title>
        <authorList>
            <person name="Mohabir J.T."/>
            <person name="Shea T.P."/>
            <person name="Kurbessoian T."/>
            <person name="Berby B."/>
            <person name="Fontaine J."/>
            <person name="Livny J."/>
            <person name="Gnirke A."/>
            <person name="Stajich J.E."/>
            <person name="Cuomo C.A."/>
        </authorList>
    </citation>
    <scope>NUCLEOTIDE SEQUENCE [LARGE SCALE GENOMIC DNA]</scope>
    <source>
        <strain evidence="16">CBS 291.66</strain>
    </source>
</reference>
<keyword evidence="12" id="KW-0479">Metal-binding</keyword>
<evidence type="ECO:0000256" key="2">
    <source>
        <dbReference type="ARBA" id="ARBA00004922"/>
    </source>
</evidence>
<comment type="cofactor">
    <cofactor evidence="1 12">
        <name>Ca(2+)</name>
        <dbReference type="ChEBI" id="CHEBI:29108"/>
    </cofactor>
</comment>
<comment type="catalytic activity">
    <reaction evidence="9">
        <text>N(4)-(alpha-D-Man-(1-&gt;2)-alpha-D-Man-(1-&gt;2)-alpha-D-Man-(1-&gt;3)-[alpha-D-Man-(1-&gt;3)-[alpha-D-Man-(1-&gt;2)-alpha-D-Man-(1-&gt;6)]-alpha-D-Man-(1-&gt;6)]-beta-D-Man-(1-&gt;4)-beta-D-GlcNAc-(1-&gt;4)-beta-D-GlcNAc)-L-asparaginyl-[protein] (N-glucan mannose isomer 8A1,2,3B1,3) + 3 H2O = N(4)-(alpha-D-Man-(1-&gt;3)-[alpha-D-Man-(1-&gt;3)-[alpha-D-Man-(1-&gt;6)]-alpha-D-Man-(1-&gt;6)]-beta-D-Man-(1-&gt;4)-beta-D-GlcNAc-(1-&gt;4)-beta-D-GlcNAc)-L-asparaginyl-[protein] (N-glucan mannose isomer 5A1,2) + 3 beta-D-mannose</text>
        <dbReference type="Rhea" id="RHEA:56028"/>
        <dbReference type="Rhea" id="RHEA-COMP:14358"/>
        <dbReference type="Rhea" id="RHEA-COMP:14367"/>
        <dbReference type="ChEBI" id="CHEBI:15377"/>
        <dbReference type="ChEBI" id="CHEBI:28563"/>
        <dbReference type="ChEBI" id="CHEBI:59087"/>
        <dbReference type="ChEBI" id="CHEBI:60628"/>
        <dbReference type="EC" id="3.2.1.113"/>
    </reaction>
</comment>
<evidence type="ECO:0000256" key="6">
    <source>
        <dbReference type="ARBA" id="ARBA00023157"/>
    </source>
</evidence>
<dbReference type="InterPro" id="IPR001382">
    <property type="entry name" value="Glyco_hydro_47"/>
</dbReference>
<dbReference type="RefSeq" id="XP_058345033.1">
    <property type="nucleotide sequence ID" value="XM_058484045.1"/>
</dbReference>
<comment type="similarity">
    <text evidence="3 14">Belongs to the glycosyl hydrolase 47 family.</text>
</comment>
<organism evidence="16 17">
    <name type="scientific">Lichtheimia ornata</name>
    <dbReference type="NCBI Taxonomy" id="688661"/>
    <lineage>
        <taxon>Eukaryota</taxon>
        <taxon>Fungi</taxon>
        <taxon>Fungi incertae sedis</taxon>
        <taxon>Mucoromycota</taxon>
        <taxon>Mucoromycotina</taxon>
        <taxon>Mucoromycetes</taxon>
        <taxon>Mucorales</taxon>
        <taxon>Lichtheimiaceae</taxon>
        <taxon>Lichtheimia</taxon>
    </lineage>
</organism>
<feature type="active site" evidence="11">
    <location>
        <position position="390"/>
    </location>
</feature>
<dbReference type="GO" id="GO:0005509">
    <property type="term" value="F:calcium ion binding"/>
    <property type="evidence" value="ECO:0007669"/>
    <property type="project" value="InterPro"/>
</dbReference>
<evidence type="ECO:0000256" key="9">
    <source>
        <dbReference type="ARBA" id="ARBA00047669"/>
    </source>
</evidence>
<proteinExistence type="inferred from homology"/>
<evidence type="ECO:0000256" key="5">
    <source>
        <dbReference type="ARBA" id="ARBA00022801"/>
    </source>
</evidence>
<dbReference type="InterPro" id="IPR050749">
    <property type="entry name" value="Glycosyl_Hydrolase_47"/>
</dbReference>
<feature type="active site" description="Proton donor" evidence="11">
    <location>
        <position position="351"/>
    </location>
</feature>
<evidence type="ECO:0000313" key="17">
    <source>
        <dbReference type="Proteomes" id="UP001234581"/>
    </source>
</evidence>